<comment type="caution">
    <text evidence="10">The sequence shown here is derived from an EMBL/GenBank/DDBJ whole genome shotgun (WGS) entry which is preliminary data.</text>
</comment>
<keyword evidence="5 9" id="KW-1133">Transmembrane helix</keyword>
<dbReference type="GO" id="GO:0006099">
    <property type="term" value="P:tricarboxylic acid cycle"/>
    <property type="evidence" value="ECO:0007669"/>
    <property type="project" value="InterPro"/>
</dbReference>
<feature type="transmembrane region" description="Helical" evidence="9">
    <location>
        <begin position="95"/>
        <end position="113"/>
    </location>
</feature>
<dbReference type="GeneID" id="89929625"/>
<dbReference type="PANTHER" id="PTHR10978:SF5">
    <property type="entry name" value="SUCCINATE DEHYDROGENASE CYTOCHROME B560 SUBUNIT, MITOCHONDRIAL"/>
    <property type="match status" value="1"/>
</dbReference>
<evidence type="ECO:0000256" key="7">
    <source>
        <dbReference type="ARBA" id="ARBA00023136"/>
    </source>
</evidence>
<evidence type="ECO:0000256" key="8">
    <source>
        <dbReference type="PIRSR" id="PIRSR000178-1"/>
    </source>
</evidence>
<accession>A0AAV9P1C3</accession>
<evidence type="ECO:0000256" key="4">
    <source>
        <dbReference type="ARBA" id="ARBA00022723"/>
    </source>
</evidence>
<dbReference type="InterPro" id="IPR034804">
    <property type="entry name" value="SQR/QFR_C/D"/>
</dbReference>
<gene>
    <name evidence="10" type="primary">SDH3_1</name>
    <name evidence="10" type="ORF">LTR77_008292</name>
</gene>
<dbReference type="InterPro" id="IPR000701">
    <property type="entry name" value="SuccDH_FuR_B_TM-su"/>
</dbReference>
<keyword evidence="3 9" id="KW-0812">Transmembrane</keyword>
<dbReference type="Proteomes" id="UP001337655">
    <property type="component" value="Unassembled WGS sequence"/>
</dbReference>
<keyword evidence="2 8" id="KW-0349">Heme</keyword>
<dbReference type="SUPFAM" id="SSF81343">
    <property type="entry name" value="Fumarate reductase respiratory complex transmembrane subunits"/>
    <property type="match status" value="1"/>
</dbReference>
<dbReference type="GO" id="GO:0009055">
    <property type="term" value="F:electron transfer activity"/>
    <property type="evidence" value="ECO:0007669"/>
    <property type="project" value="InterPro"/>
</dbReference>
<evidence type="ECO:0000256" key="1">
    <source>
        <dbReference type="ARBA" id="ARBA00004370"/>
    </source>
</evidence>
<keyword evidence="7 9" id="KW-0472">Membrane</keyword>
<comment type="cofactor">
    <cofactor evidence="8">
        <name>heme</name>
        <dbReference type="ChEBI" id="CHEBI:30413"/>
    </cofactor>
    <text evidence="8">The heme is bound between the two transmembrane subunits.</text>
</comment>
<keyword evidence="11" id="KW-1185">Reference proteome</keyword>
<dbReference type="Pfam" id="PF01127">
    <property type="entry name" value="Sdh_cyt"/>
    <property type="match status" value="1"/>
</dbReference>
<proteinExistence type="predicted"/>
<dbReference type="RefSeq" id="XP_064655984.1">
    <property type="nucleotide sequence ID" value="XM_064805524.1"/>
</dbReference>
<dbReference type="NCBIfam" id="TIGR02970">
    <property type="entry name" value="succ_dehyd_cytB"/>
    <property type="match status" value="1"/>
</dbReference>
<comment type="subcellular location">
    <subcellularLocation>
        <location evidence="1">Membrane</location>
    </subcellularLocation>
</comment>
<evidence type="ECO:0000313" key="11">
    <source>
        <dbReference type="Proteomes" id="UP001337655"/>
    </source>
</evidence>
<feature type="transmembrane region" description="Helical" evidence="9">
    <location>
        <begin position="41"/>
        <end position="62"/>
    </location>
</feature>
<reference evidence="10 11" key="1">
    <citation type="submission" date="2023-08" db="EMBL/GenBank/DDBJ databases">
        <title>Black Yeasts Isolated from many extreme environments.</title>
        <authorList>
            <person name="Coleine C."/>
            <person name="Stajich J.E."/>
            <person name="Selbmann L."/>
        </authorList>
    </citation>
    <scope>NUCLEOTIDE SEQUENCE [LARGE SCALE GENOMIC DNA]</scope>
    <source>
        <strain evidence="10 11">CCFEE 5935</strain>
    </source>
</reference>
<organism evidence="10 11">
    <name type="scientific">Saxophila tyrrhenica</name>
    <dbReference type="NCBI Taxonomy" id="1690608"/>
    <lineage>
        <taxon>Eukaryota</taxon>
        <taxon>Fungi</taxon>
        <taxon>Dikarya</taxon>
        <taxon>Ascomycota</taxon>
        <taxon>Pezizomycotina</taxon>
        <taxon>Dothideomycetes</taxon>
        <taxon>Dothideomycetidae</taxon>
        <taxon>Mycosphaerellales</taxon>
        <taxon>Extremaceae</taxon>
        <taxon>Saxophila</taxon>
    </lineage>
</organism>
<evidence type="ECO:0000256" key="3">
    <source>
        <dbReference type="ARBA" id="ARBA00022692"/>
    </source>
</evidence>
<keyword evidence="4 8" id="KW-0479">Metal-binding</keyword>
<dbReference type="Gene3D" id="1.20.1300.10">
    <property type="entry name" value="Fumarate reductase/succinate dehydrogenase, transmembrane subunit"/>
    <property type="match status" value="1"/>
</dbReference>
<keyword evidence="6 8" id="KW-0408">Iron</keyword>
<dbReference type="GO" id="GO:0006121">
    <property type="term" value="P:mitochondrial electron transport, succinate to ubiquinone"/>
    <property type="evidence" value="ECO:0007669"/>
    <property type="project" value="TreeGrafter"/>
</dbReference>
<dbReference type="EMBL" id="JAVRRT010000014">
    <property type="protein sequence ID" value="KAK5166031.1"/>
    <property type="molecule type" value="Genomic_DNA"/>
</dbReference>
<dbReference type="GO" id="GO:0016020">
    <property type="term" value="C:membrane"/>
    <property type="evidence" value="ECO:0007669"/>
    <property type="project" value="UniProtKB-SubCell"/>
</dbReference>
<evidence type="ECO:0000313" key="10">
    <source>
        <dbReference type="EMBL" id="KAK5166031.1"/>
    </source>
</evidence>
<name>A0AAV9P1C3_9PEZI</name>
<feature type="transmembrane region" description="Helical" evidence="9">
    <location>
        <begin position="133"/>
        <end position="149"/>
    </location>
</feature>
<evidence type="ECO:0000256" key="2">
    <source>
        <dbReference type="ARBA" id="ARBA00022617"/>
    </source>
</evidence>
<dbReference type="GO" id="GO:0046872">
    <property type="term" value="F:metal ion binding"/>
    <property type="evidence" value="ECO:0007669"/>
    <property type="project" value="UniProtKB-KW"/>
</dbReference>
<evidence type="ECO:0000256" key="5">
    <source>
        <dbReference type="ARBA" id="ARBA00022989"/>
    </source>
</evidence>
<evidence type="ECO:0000256" key="6">
    <source>
        <dbReference type="ARBA" id="ARBA00023004"/>
    </source>
</evidence>
<feature type="binding site" description="axial binding residue" evidence="8">
    <location>
        <position position="108"/>
    </location>
    <ligand>
        <name>heme</name>
        <dbReference type="ChEBI" id="CHEBI:30413"/>
        <note>ligand shared with second transmembrane subunit</note>
    </ligand>
    <ligandPart>
        <name>Fe</name>
        <dbReference type="ChEBI" id="CHEBI:18248"/>
    </ligandPart>
</feature>
<sequence length="150" mass="16470">MWWQSLEGPIGTVRPDNDRILAQQRLKRPVSPFVGIYQPQIPWVLSISGRITGCLLSGGFYIFGSAYLIAPYVGWDLSIGSIVATVAAWPTPVKALVKAAVAWPFVFHCLNGLRHLTWDTSNMMTNKKVQASGWVVVGLTTVGTLILVFV</sequence>
<evidence type="ECO:0000256" key="9">
    <source>
        <dbReference type="SAM" id="Phobius"/>
    </source>
</evidence>
<dbReference type="PANTHER" id="PTHR10978">
    <property type="entry name" value="SUCCINATE DEHYDROGENASE CYTOCHROME B560 SUBUNIT"/>
    <property type="match status" value="1"/>
</dbReference>
<dbReference type="PIRSF" id="PIRSF000178">
    <property type="entry name" value="SDH_cyt_b560"/>
    <property type="match status" value="1"/>
</dbReference>
<dbReference type="AlphaFoldDB" id="A0AAV9P1C3"/>
<protein>
    <submittedName>
        <fullName evidence="10">Cytochrome b subunit of succinate dehydrogenase, Sdh3p</fullName>
    </submittedName>
</protein>
<dbReference type="InterPro" id="IPR014314">
    <property type="entry name" value="Succ_DH_cytb556"/>
</dbReference>
<dbReference type="GO" id="GO:0005739">
    <property type="term" value="C:mitochondrion"/>
    <property type="evidence" value="ECO:0007669"/>
    <property type="project" value="GOC"/>
</dbReference>
<dbReference type="CDD" id="cd03499">
    <property type="entry name" value="SQR_TypeC_SdhC"/>
    <property type="match status" value="1"/>
</dbReference>